<evidence type="ECO:0000256" key="6">
    <source>
        <dbReference type="ARBA" id="ARBA00033681"/>
    </source>
</evidence>
<dbReference type="Pfam" id="PF18100">
    <property type="entry name" value="PDE4_UCR"/>
    <property type="match status" value="1"/>
</dbReference>
<name>A0ABC9Y0K9_GRUJA</name>
<gene>
    <name evidence="8" type="ORF">GRJ2_002821400</name>
</gene>
<evidence type="ECO:0000313" key="9">
    <source>
        <dbReference type="Proteomes" id="UP001623348"/>
    </source>
</evidence>
<evidence type="ECO:0000313" key="8">
    <source>
        <dbReference type="EMBL" id="GAB0203558.1"/>
    </source>
</evidence>
<proteinExistence type="inferred from homology"/>
<comment type="similarity">
    <text evidence="2">Belongs to the cyclic nucleotide phosphodiesterase family. PDE4 subfamily.</text>
</comment>
<comment type="catalytic activity">
    <reaction evidence="6">
        <text>3',5'-cyclic AMP + H2O = AMP + H(+)</text>
        <dbReference type="Rhea" id="RHEA:25277"/>
        <dbReference type="ChEBI" id="CHEBI:15377"/>
        <dbReference type="ChEBI" id="CHEBI:15378"/>
        <dbReference type="ChEBI" id="CHEBI:58165"/>
        <dbReference type="ChEBI" id="CHEBI:456215"/>
        <dbReference type="EC" id="3.1.4.53"/>
    </reaction>
    <physiologicalReaction direction="left-to-right" evidence="6">
        <dbReference type="Rhea" id="RHEA:25278"/>
    </physiologicalReaction>
</comment>
<keyword evidence="9" id="KW-1185">Reference proteome</keyword>
<reference evidence="8 9" key="1">
    <citation type="submission" date="2024-06" db="EMBL/GenBank/DDBJ databases">
        <title>The draft genome of Grus japonensis, version 3.</title>
        <authorList>
            <person name="Nabeshima K."/>
            <person name="Suzuki S."/>
            <person name="Onuma M."/>
        </authorList>
    </citation>
    <scope>NUCLEOTIDE SEQUENCE [LARGE SCALE GENOMIC DNA]</scope>
    <source>
        <strain evidence="8 9">451A</strain>
    </source>
</reference>
<evidence type="ECO:0000256" key="4">
    <source>
        <dbReference type="ARBA" id="ARBA00022801"/>
    </source>
</evidence>
<dbReference type="InterPro" id="IPR040844">
    <property type="entry name" value="PDE4_UCR"/>
</dbReference>
<evidence type="ECO:0000256" key="1">
    <source>
        <dbReference type="ARBA" id="ARBA00004703"/>
    </source>
</evidence>
<dbReference type="Proteomes" id="UP001623348">
    <property type="component" value="Unassembled WGS sequence"/>
</dbReference>
<accession>A0ABC9Y0K9</accession>
<keyword evidence="4" id="KW-0378">Hydrolase</keyword>
<evidence type="ECO:0000256" key="3">
    <source>
        <dbReference type="ARBA" id="ARBA00012276"/>
    </source>
</evidence>
<dbReference type="EC" id="3.1.4.53" evidence="3"/>
<dbReference type="PANTHER" id="PTHR40141:SF2">
    <property type="entry name" value="3',5'-CYCLIC-AMP PHOSPHODIESTERASE"/>
    <property type="match status" value="1"/>
</dbReference>
<evidence type="ECO:0000259" key="7">
    <source>
        <dbReference type="Pfam" id="PF18100"/>
    </source>
</evidence>
<dbReference type="PANTHER" id="PTHR40141">
    <property type="entry name" value="3',5'-CYCLIC-AMP PHOSPHODIESTERASE-RELATED"/>
    <property type="match status" value="1"/>
</dbReference>
<keyword evidence="5" id="KW-0114">cAMP</keyword>
<evidence type="ECO:0000256" key="2">
    <source>
        <dbReference type="ARBA" id="ARBA00009517"/>
    </source>
</evidence>
<comment type="pathway">
    <text evidence="1">Purine metabolism; 3',5'-cyclic AMP degradation; AMP from 3',5'-cyclic AMP: step 1/1.</text>
</comment>
<feature type="domain" description="Phosphodiesterase 4 upstream conserved regions (UCR)" evidence="7">
    <location>
        <begin position="84"/>
        <end position="142"/>
    </location>
</feature>
<organism evidence="8 9">
    <name type="scientific">Grus japonensis</name>
    <name type="common">Japanese crane</name>
    <name type="synonym">Red-crowned crane</name>
    <dbReference type="NCBI Taxonomy" id="30415"/>
    <lineage>
        <taxon>Eukaryota</taxon>
        <taxon>Metazoa</taxon>
        <taxon>Chordata</taxon>
        <taxon>Craniata</taxon>
        <taxon>Vertebrata</taxon>
        <taxon>Euteleostomi</taxon>
        <taxon>Archelosauria</taxon>
        <taxon>Archosauria</taxon>
        <taxon>Dinosauria</taxon>
        <taxon>Saurischia</taxon>
        <taxon>Theropoda</taxon>
        <taxon>Coelurosauria</taxon>
        <taxon>Aves</taxon>
        <taxon>Neognathae</taxon>
        <taxon>Neoaves</taxon>
        <taxon>Gruiformes</taxon>
        <taxon>Gruidae</taxon>
        <taxon>Grus</taxon>
    </lineage>
</organism>
<comment type="caution">
    <text evidence="8">The sequence shown here is derived from an EMBL/GenBank/DDBJ whole genome shotgun (WGS) entry which is preliminary data.</text>
</comment>
<dbReference type="AlphaFoldDB" id="A0ABC9Y0K9"/>
<dbReference type="GO" id="GO:0004115">
    <property type="term" value="F:3',5'-cyclic-AMP phosphodiesterase activity"/>
    <property type="evidence" value="ECO:0007669"/>
    <property type="project" value="UniProtKB-EC"/>
</dbReference>
<evidence type="ECO:0000256" key="5">
    <source>
        <dbReference type="ARBA" id="ARBA00023149"/>
    </source>
</evidence>
<dbReference type="EMBL" id="BAAFJT010000040">
    <property type="protein sequence ID" value="GAB0203558.1"/>
    <property type="molecule type" value="Genomic_DNA"/>
</dbReference>
<protein>
    <recommendedName>
        <fullName evidence="3">3',5'-cyclic-AMP phosphodiesterase</fullName>
        <ecNumber evidence="3">3.1.4.53</ecNumber>
    </recommendedName>
</protein>
<sequence>MRILGSKDIEMHSFDVDNGTSSGRSPLDPMTSPGSGLILQANFVHSQRRESFLYRSDSDYDLSPKSMSRNSSIASDIHGDDLIVTPFAQVLASLRTVRNNFAALTNLQDRAPSKRSPMCNQPSINKATITEKYSYGKLHCQTFGRGEGHGDRRIECTLSKFGDDTKLSGWVNTLEARNAIQRDLDRLERWACANLMKFNKAKCKVLHVGQGNPKHNYRLGGEWVESSPEEKDLGVLVDEKLDMRQKYAVAAQTPNHIEKKCG</sequence>